<evidence type="ECO:0000313" key="2">
    <source>
        <dbReference type="Proteomes" id="UP000828941"/>
    </source>
</evidence>
<gene>
    <name evidence="1" type="ORF">L6164_033601</name>
</gene>
<protein>
    <submittedName>
        <fullName evidence="1">Uncharacterized protein</fullName>
    </submittedName>
</protein>
<dbReference type="Proteomes" id="UP000828941">
    <property type="component" value="Chromosome 13"/>
</dbReference>
<comment type="caution">
    <text evidence="1">The sequence shown here is derived from an EMBL/GenBank/DDBJ whole genome shotgun (WGS) entry which is preliminary data.</text>
</comment>
<name>A0ACB9KS68_BAUVA</name>
<accession>A0ACB9KS68</accession>
<sequence length="330" mass="36401">MGTCCGERMENKEMVTGSSMEDHKWSGKVMEANEGLNTVECLRGRLLAERQASRLAKEKEEYMGNKLIELESKLREEIKLREKYERKLKFLKKKLESFNITSISGESEQSYSSEKRENSCRSSTSSTTSRDPKENETKSHATSAAASENSTGYVSEASVSILNHTSPCIAKDSDSQVTDDSSYSSNPNSSSDDVKKDENRLSCSSSKSSAEVSDSQVTGDYISNLNPIHFSTENLFHNQNPSSKELNNDENRVSSFSSKSSVTVTDSEGDDGDFVDNSLAIVPMDLGSRKQANNPKPVNQSVIEVLDALRYARERLLGSTGTRKMTKVGS</sequence>
<dbReference type="EMBL" id="CM039438">
    <property type="protein sequence ID" value="KAI4300199.1"/>
    <property type="molecule type" value="Genomic_DNA"/>
</dbReference>
<organism evidence="1 2">
    <name type="scientific">Bauhinia variegata</name>
    <name type="common">Purple orchid tree</name>
    <name type="synonym">Phanera variegata</name>
    <dbReference type="NCBI Taxonomy" id="167791"/>
    <lineage>
        <taxon>Eukaryota</taxon>
        <taxon>Viridiplantae</taxon>
        <taxon>Streptophyta</taxon>
        <taxon>Embryophyta</taxon>
        <taxon>Tracheophyta</taxon>
        <taxon>Spermatophyta</taxon>
        <taxon>Magnoliopsida</taxon>
        <taxon>eudicotyledons</taxon>
        <taxon>Gunneridae</taxon>
        <taxon>Pentapetalae</taxon>
        <taxon>rosids</taxon>
        <taxon>fabids</taxon>
        <taxon>Fabales</taxon>
        <taxon>Fabaceae</taxon>
        <taxon>Cercidoideae</taxon>
        <taxon>Cercideae</taxon>
        <taxon>Bauhiniinae</taxon>
        <taxon>Bauhinia</taxon>
    </lineage>
</organism>
<reference evidence="1 2" key="1">
    <citation type="journal article" date="2022" name="DNA Res.">
        <title>Chromosomal-level genome assembly of the orchid tree Bauhinia variegata (Leguminosae; Cercidoideae) supports the allotetraploid origin hypothesis of Bauhinia.</title>
        <authorList>
            <person name="Zhong Y."/>
            <person name="Chen Y."/>
            <person name="Zheng D."/>
            <person name="Pang J."/>
            <person name="Liu Y."/>
            <person name="Luo S."/>
            <person name="Meng S."/>
            <person name="Qian L."/>
            <person name="Wei D."/>
            <person name="Dai S."/>
            <person name="Zhou R."/>
        </authorList>
    </citation>
    <scope>NUCLEOTIDE SEQUENCE [LARGE SCALE GENOMIC DNA]</scope>
    <source>
        <strain evidence="1">BV-YZ2020</strain>
    </source>
</reference>
<evidence type="ECO:0000313" key="1">
    <source>
        <dbReference type="EMBL" id="KAI4300199.1"/>
    </source>
</evidence>
<proteinExistence type="predicted"/>
<keyword evidence="2" id="KW-1185">Reference proteome</keyword>